<feature type="domain" description="AAA+ ATPase" evidence="1">
    <location>
        <begin position="41"/>
        <end position="185"/>
    </location>
</feature>
<dbReference type="PANTHER" id="PTHR42759:SF1">
    <property type="entry name" value="MAGNESIUM-CHELATASE SUBUNIT CHLD"/>
    <property type="match status" value="1"/>
</dbReference>
<dbReference type="InterPro" id="IPR011703">
    <property type="entry name" value="ATPase_AAA-3"/>
</dbReference>
<comment type="caution">
    <text evidence="2">The sequence shown here is derived from an EMBL/GenBank/DDBJ whole genome shotgun (WGS) entry which is preliminary data.</text>
</comment>
<dbReference type="PANTHER" id="PTHR42759">
    <property type="entry name" value="MOXR FAMILY PROTEIN"/>
    <property type="match status" value="1"/>
</dbReference>
<protein>
    <recommendedName>
        <fullName evidence="1">AAA+ ATPase domain-containing protein</fullName>
    </recommendedName>
</protein>
<dbReference type="EMBL" id="MHKV01000028">
    <property type="protein sequence ID" value="OGY96959.1"/>
    <property type="molecule type" value="Genomic_DNA"/>
</dbReference>
<evidence type="ECO:0000313" key="2">
    <source>
        <dbReference type="EMBL" id="OGY96959.1"/>
    </source>
</evidence>
<proteinExistence type="predicted"/>
<sequence>MSYDNVLADWRPRALEFERQLGRVLVEQERPIRLLTIAVFSRGHALLEGGVGVGKTTMLKAVARALGGGYSRIEGRIDLKPGDLLYYHYITEDGQIRIDKGPLLEHGENLTTFFFNEVNRARPEVHAPLLNVMEERFARAFNRIWRLPYLLVFADRNRVEKGETDELTAAQRDRFLMEILLDLPTKPENQVLLFFDTKFQNTDALIEREVREGLLPYRELHEVLYPAVQNGIGATDELKEYLRRLWDATWHPDAYDVKIAGGKAGEFLDPAKVIEAGASTRGGGLLVRAARTAAWLNGHDTIRPEDVHQIFFETVAHRVFFKQLFEGRRSTLARELMGGILNTIPAPA</sequence>
<dbReference type="GO" id="GO:0016887">
    <property type="term" value="F:ATP hydrolysis activity"/>
    <property type="evidence" value="ECO:0007669"/>
    <property type="project" value="InterPro"/>
</dbReference>
<organism evidence="2 3">
    <name type="scientific">Candidatus Liptonbacteria bacterium GWC1_60_9</name>
    <dbReference type="NCBI Taxonomy" id="1798645"/>
    <lineage>
        <taxon>Bacteria</taxon>
        <taxon>Candidatus Liptoniibacteriota</taxon>
    </lineage>
</organism>
<dbReference type="InterPro" id="IPR050764">
    <property type="entry name" value="CbbQ/NirQ/NorQ/GpvN"/>
</dbReference>
<dbReference type="CDD" id="cd00009">
    <property type="entry name" value="AAA"/>
    <property type="match status" value="1"/>
</dbReference>
<dbReference type="GO" id="GO:0005524">
    <property type="term" value="F:ATP binding"/>
    <property type="evidence" value="ECO:0007669"/>
    <property type="project" value="InterPro"/>
</dbReference>
<accession>A0A1G2C865</accession>
<dbReference type="SMART" id="SM00382">
    <property type="entry name" value="AAA"/>
    <property type="match status" value="1"/>
</dbReference>
<dbReference type="InterPro" id="IPR027417">
    <property type="entry name" value="P-loop_NTPase"/>
</dbReference>
<dbReference type="SUPFAM" id="SSF52540">
    <property type="entry name" value="P-loop containing nucleoside triphosphate hydrolases"/>
    <property type="match status" value="1"/>
</dbReference>
<dbReference type="AlphaFoldDB" id="A0A1G2C865"/>
<evidence type="ECO:0000313" key="3">
    <source>
        <dbReference type="Proteomes" id="UP000176349"/>
    </source>
</evidence>
<dbReference type="InterPro" id="IPR041628">
    <property type="entry name" value="ChlI/MoxR_AAA_lid"/>
</dbReference>
<dbReference type="Gene3D" id="3.40.50.300">
    <property type="entry name" value="P-loop containing nucleotide triphosphate hydrolases"/>
    <property type="match status" value="1"/>
</dbReference>
<dbReference type="Proteomes" id="UP000176349">
    <property type="component" value="Unassembled WGS sequence"/>
</dbReference>
<name>A0A1G2C865_9BACT</name>
<gene>
    <name evidence="2" type="ORF">A2128_00020</name>
</gene>
<reference evidence="2 3" key="1">
    <citation type="journal article" date="2016" name="Nat. Commun.">
        <title>Thousands of microbial genomes shed light on interconnected biogeochemical processes in an aquifer system.</title>
        <authorList>
            <person name="Anantharaman K."/>
            <person name="Brown C.T."/>
            <person name="Hug L.A."/>
            <person name="Sharon I."/>
            <person name="Castelle C.J."/>
            <person name="Probst A.J."/>
            <person name="Thomas B.C."/>
            <person name="Singh A."/>
            <person name="Wilkins M.J."/>
            <person name="Karaoz U."/>
            <person name="Brodie E.L."/>
            <person name="Williams K.H."/>
            <person name="Hubbard S.S."/>
            <person name="Banfield J.F."/>
        </authorList>
    </citation>
    <scope>NUCLEOTIDE SEQUENCE [LARGE SCALE GENOMIC DNA]</scope>
</reference>
<dbReference type="Gene3D" id="1.10.8.80">
    <property type="entry name" value="Magnesium chelatase subunit I, C-Terminal domain"/>
    <property type="match status" value="1"/>
</dbReference>
<dbReference type="InterPro" id="IPR003593">
    <property type="entry name" value="AAA+_ATPase"/>
</dbReference>
<dbReference type="Pfam" id="PF17863">
    <property type="entry name" value="AAA_lid_2"/>
    <property type="match status" value="1"/>
</dbReference>
<dbReference type="Pfam" id="PF07726">
    <property type="entry name" value="AAA_3"/>
    <property type="match status" value="1"/>
</dbReference>
<dbReference type="PIRSF" id="PIRSF002849">
    <property type="entry name" value="AAA_ATPase_chaperone_MoxR_prd"/>
    <property type="match status" value="1"/>
</dbReference>
<evidence type="ECO:0000259" key="1">
    <source>
        <dbReference type="SMART" id="SM00382"/>
    </source>
</evidence>